<evidence type="ECO:0000256" key="2">
    <source>
        <dbReference type="ARBA" id="ARBA00022516"/>
    </source>
</evidence>
<keyword evidence="3 9" id="KW-0808">Transferase</keyword>
<dbReference type="PANTHER" id="PTHR21248">
    <property type="entry name" value="CARDIOLIPIN SYNTHASE"/>
    <property type="match status" value="1"/>
</dbReference>
<dbReference type="Pfam" id="PF13091">
    <property type="entry name" value="PLDc_2"/>
    <property type="match status" value="2"/>
</dbReference>
<evidence type="ECO:0000256" key="8">
    <source>
        <dbReference type="ARBA" id="ARBA00023264"/>
    </source>
</evidence>
<organism evidence="11 12">
    <name type="scientific">Pigmentiphaga aceris</name>
    <dbReference type="NCBI Taxonomy" id="1940612"/>
    <lineage>
        <taxon>Bacteria</taxon>
        <taxon>Pseudomonadati</taxon>
        <taxon>Pseudomonadota</taxon>
        <taxon>Betaproteobacteria</taxon>
        <taxon>Burkholderiales</taxon>
        <taxon>Alcaligenaceae</taxon>
        <taxon>Pigmentiphaga</taxon>
    </lineage>
</organism>
<dbReference type="RefSeq" id="WP_148817948.1">
    <property type="nucleotide sequence ID" value="NZ_CP043046.1"/>
</dbReference>
<dbReference type="SUPFAM" id="SSF56024">
    <property type="entry name" value="Phospholipase D/nuclease"/>
    <property type="match status" value="2"/>
</dbReference>
<dbReference type="OrthoDB" id="9762009at2"/>
<dbReference type="AlphaFoldDB" id="A0A5C0B717"/>
<keyword evidence="12" id="KW-1185">Reference proteome</keyword>
<dbReference type="PANTHER" id="PTHR21248:SF23">
    <property type="entry name" value="CARDIOLIPIN SYNTHASE B"/>
    <property type="match status" value="1"/>
</dbReference>
<keyword evidence="1 9" id="KW-1003">Cell membrane</keyword>
<comment type="subcellular location">
    <subcellularLocation>
        <location evidence="9">Cell membrane</location>
        <topology evidence="9">Peripheral membrane protein</topology>
    </subcellularLocation>
</comment>
<evidence type="ECO:0000256" key="1">
    <source>
        <dbReference type="ARBA" id="ARBA00022475"/>
    </source>
</evidence>
<evidence type="ECO:0000256" key="9">
    <source>
        <dbReference type="HAMAP-Rule" id="MF_01917"/>
    </source>
</evidence>
<feature type="active site" evidence="9">
    <location>
        <position position="128"/>
    </location>
</feature>
<proteinExistence type="inferred from homology"/>
<keyword evidence="2 9" id="KW-0444">Lipid biosynthesis</keyword>
<keyword evidence="8 9" id="KW-1208">Phospholipid metabolism</keyword>
<dbReference type="PROSITE" id="PS50035">
    <property type="entry name" value="PLD"/>
    <property type="match status" value="2"/>
</dbReference>
<reference evidence="11 12" key="1">
    <citation type="submission" date="2019-08" db="EMBL/GenBank/DDBJ databases">
        <title>Amphibian skin-associated Pigmentiphaga: genome sequence and occurrence across geography and hosts.</title>
        <authorList>
            <person name="Bletz M.C."/>
            <person name="Bunk B."/>
            <person name="Sproeer C."/>
            <person name="Biwer P."/>
            <person name="Reiter S."/>
            <person name="Rabemananjara F.C.E."/>
            <person name="Schulz S."/>
            <person name="Overmann J."/>
            <person name="Vences M."/>
        </authorList>
    </citation>
    <scope>NUCLEOTIDE SEQUENCE [LARGE SCALE GENOMIC DNA]</scope>
    <source>
        <strain evidence="11 12">Mada1488</strain>
    </source>
</reference>
<dbReference type="EMBL" id="CP043046">
    <property type="protein sequence ID" value="QEI08477.1"/>
    <property type="molecule type" value="Genomic_DNA"/>
</dbReference>
<feature type="active site" evidence="9">
    <location>
        <position position="121"/>
    </location>
</feature>
<sequence>MRRVSVRTKWLPGNDVRLLRGGGEFFPALCEAIGRAKHSVHIETYIYSHDASGECVVQALQAAARRGVQVRVALDGFGSASTADELVRLLGEAGGQCNVYRPERGGRYRFALSRQRLRRLHRKTAVIDETLAFVGGINILDDNTDPNHGHLEHPRFDFAVRVTGPVVAEVVHAQRRLWAKLEWARTRTRPASWAKAFGPMKRSATPKATGNMRAALITRDNLRNRQSIEQAYLDAMAKATHDIIIANAYFFPGHTFRKALRQAAARGVRVRLLLQGMVEYRLQHMASRSLYESLLKSGIEIYEYMPSILHAKVAVIDGHATVGSSNLDPFSLLLAREANVVVADKAFATQLRDELELAIKTGGKQMLAEEFGRLGWISRLGHRIAYTLLRIAVALSGKGNNY</sequence>
<dbReference type="Proteomes" id="UP000325161">
    <property type="component" value="Chromosome"/>
</dbReference>
<evidence type="ECO:0000313" key="11">
    <source>
        <dbReference type="EMBL" id="QEI08477.1"/>
    </source>
</evidence>
<dbReference type="KEGG" id="pacr:FXN63_23535"/>
<evidence type="ECO:0000313" key="12">
    <source>
        <dbReference type="Proteomes" id="UP000325161"/>
    </source>
</evidence>
<comment type="function">
    <text evidence="9">Catalyzes the phosphatidyl group transfer from one phosphatidylglycerol molecule to another to form cardiolipin (CL) (diphosphatidylglycerol) and glycerol.</text>
</comment>
<evidence type="ECO:0000256" key="5">
    <source>
        <dbReference type="ARBA" id="ARBA00023098"/>
    </source>
</evidence>
<comment type="catalytic activity">
    <reaction evidence="9">
        <text>2 a 1,2-diacyl-sn-glycero-3-phospho-(1'-sn-glycerol) = a cardiolipin + glycerol</text>
        <dbReference type="Rhea" id="RHEA:31451"/>
        <dbReference type="ChEBI" id="CHEBI:17754"/>
        <dbReference type="ChEBI" id="CHEBI:62237"/>
        <dbReference type="ChEBI" id="CHEBI:64716"/>
    </reaction>
</comment>
<dbReference type="GO" id="GO:0005886">
    <property type="term" value="C:plasma membrane"/>
    <property type="evidence" value="ECO:0007669"/>
    <property type="project" value="UniProtKB-SubCell"/>
</dbReference>
<evidence type="ECO:0000256" key="4">
    <source>
        <dbReference type="ARBA" id="ARBA00022737"/>
    </source>
</evidence>
<dbReference type="GO" id="GO:0032049">
    <property type="term" value="P:cardiolipin biosynthetic process"/>
    <property type="evidence" value="ECO:0007669"/>
    <property type="project" value="InterPro"/>
</dbReference>
<protein>
    <recommendedName>
        <fullName evidence="9">Cardiolipin synthase B</fullName>
        <shortName evidence="9">CL synthase</shortName>
        <ecNumber evidence="9">2.7.8.-</ecNumber>
    </recommendedName>
</protein>
<dbReference type="NCBIfam" id="NF008427">
    <property type="entry name" value="PRK11263.1"/>
    <property type="match status" value="1"/>
</dbReference>
<feature type="domain" description="PLD phosphodiesterase" evidence="10">
    <location>
        <begin position="305"/>
        <end position="331"/>
    </location>
</feature>
<keyword evidence="6 9" id="KW-0472">Membrane</keyword>
<dbReference type="CDD" id="cd09110">
    <property type="entry name" value="PLDc_CLS_1"/>
    <property type="match status" value="1"/>
</dbReference>
<dbReference type="InterPro" id="IPR001736">
    <property type="entry name" value="PLipase_D/transphosphatidylase"/>
</dbReference>
<evidence type="ECO:0000259" key="10">
    <source>
        <dbReference type="PROSITE" id="PS50035"/>
    </source>
</evidence>
<evidence type="ECO:0000256" key="7">
    <source>
        <dbReference type="ARBA" id="ARBA00023209"/>
    </source>
</evidence>
<evidence type="ECO:0000256" key="3">
    <source>
        <dbReference type="ARBA" id="ARBA00022679"/>
    </source>
</evidence>
<dbReference type="InterPro" id="IPR030872">
    <property type="entry name" value="Cardiolipin_synth_ClsB"/>
</dbReference>
<comment type="similarity">
    <text evidence="9">Belongs to the phospholipase D family. Cardiolipin synthase subfamily. ClsB sub-subfamily.</text>
</comment>
<feature type="active site" evidence="9">
    <location>
        <position position="310"/>
    </location>
</feature>
<accession>A0A5C0B717</accession>
<dbReference type="HAMAP" id="MF_01917">
    <property type="entry name" value="Cardiolipin_synth_ClsB"/>
    <property type="match status" value="1"/>
</dbReference>
<dbReference type="InterPro" id="IPR025202">
    <property type="entry name" value="PLD-like_dom"/>
</dbReference>
<feature type="active site" evidence="9">
    <location>
        <position position="123"/>
    </location>
</feature>
<keyword evidence="7 9" id="KW-0594">Phospholipid biosynthesis</keyword>
<gene>
    <name evidence="9 11" type="primary">clsB</name>
    <name evidence="11" type="ORF">FXN63_23535</name>
</gene>
<feature type="active site" evidence="9">
    <location>
        <position position="312"/>
    </location>
</feature>
<dbReference type="GO" id="GO:0008808">
    <property type="term" value="F:cardiolipin synthase activity"/>
    <property type="evidence" value="ECO:0007669"/>
    <property type="project" value="InterPro"/>
</dbReference>
<name>A0A5C0B717_9BURK</name>
<feature type="active site" evidence="9">
    <location>
        <position position="317"/>
    </location>
</feature>
<dbReference type="EC" id="2.7.8.-" evidence="9"/>
<keyword evidence="4" id="KW-0677">Repeat</keyword>
<keyword evidence="5 9" id="KW-0443">Lipid metabolism</keyword>
<dbReference type="SMART" id="SM00155">
    <property type="entry name" value="PLDc"/>
    <property type="match status" value="2"/>
</dbReference>
<feature type="domain" description="PLD phosphodiesterase" evidence="10">
    <location>
        <begin position="116"/>
        <end position="143"/>
    </location>
</feature>
<dbReference type="CDD" id="cd09159">
    <property type="entry name" value="PLDc_ybhO_like_2"/>
    <property type="match status" value="1"/>
</dbReference>
<dbReference type="Gene3D" id="3.30.870.10">
    <property type="entry name" value="Endonuclease Chain A"/>
    <property type="match status" value="2"/>
</dbReference>
<evidence type="ECO:0000256" key="6">
    <source>
        <dbReference type="ARBA" id="ARBA00023136"/>
    </source>
</evidence>